<organism evidence="2 3">
    <name type="scientific">Kribbella voronezhensis</name>
    <dbReference type="NCBI Taxonomy" id="2512212"/>
    <lineage>
        <taxon>Bacteria</taxon>
        <taxon>Bacillati</taxon>
        <taxon>Actinomycetota</taxon>
        <taxon>Actinomycetes</taxon>
        <taxon>Propionibacteriales</taxon>
        <taxon>Kribbellaceae</taxon>
        <taxon>Kribbella</taxon>
    </lineage>
</organism>
<accession>A0A4R7SVI0</accession>
<feature type="domain" description="KTSC" evidence="1">
    <location>
        <begin position="8"/>
        <end position="64"/>
    </location>
</feature>
<evidence type="ECO:0000259" key="1">
    <source>
        <dbReference type="Pfam" id="PF13619"/>
    </source>
</evidence>
<gene>
    <name evidence="2" type="ORF">EV138_7511</name>
</gene>
<comment type="caution">
    <text evidence="2">The sequence shown here is derived from an EMBL/GenBank/DDBJ whole genome shotgun (WGS) entry which is preliminary data.</text>
</comment>
<dbReference type="RefSeq" id="WP_133985494.1">
    <property type="nucleotide sequence ID" value="NZ_SOCE01000003.1"/>
</dbReference>
<protein>
    <submittedName>
        <fullName evidence="2">KTSC domain-containing protein</fullName>
    </submittedName>
</protein>
<dbReference type="AlphaFoldDB" id="A0A4R7SVI0"/>
<name>A0A4R7SVI0_9ACTN</name>
<dbReference type="EMBL" id="SOCE01000003">
    <property type="protein sequence ID" value="TDU82616.1"/>
    <property type="molecule type" value="Genomic_DNA"/>
</dbReference>
<evidence type="ECO:0000313" key="2">
    <source>
        <dbReference type="EMBL" id="TDU82616.1"/>
    </source>
</evidence>
<dbReference type="OrthoDB" id="8450910at2"/>
<dbReference type="Proteomes" id="UP000295151">
    <property type="component" value="Unassembled WGS sequence"/>
</dbReference>
<sequence>MRRRPVDSASVRSVGYSMSSRTLEIEFVNDSVYQYFDVPQPTYAGLLAASSIGNFVNTQIKPYYEFAEV</sequence>
<dbReference type="Pfam" id="PF13619">
    <property type="entry name" value="KTSC"/>
    <property type="match status" value="1"/>
</dbReference>
<proteinExistence type="predicted"/>
<dbReference type="InterPro" id="IPR025309">
    <property type="entry name" value="KTSC_dom"/>
</dbReference>
<reference evidence="2 3" key="1">
    <citation type="submission" date="2019-03" db="EMBL/GenBank/DDBJ databases">
        <title>Genomic Encyclopedia of Type Strains, Phase III (KMG-III): the genomes of soil and plant-associated and newly described type strains.</title>
        <authorList>
            <person name="Whitman W."/>
        </authorList>
    </citation>
    <scope>NUCLEOTIDE SEQUENCE [LARGE SCALE GENOMIC DNA]</scope>
    <source>
        <strain evidence="2 3">VKM Ac-2575</strain>
    </source>
</reference>
<evidence type="ECO:0000313" key="3">
    <source>
        <dbReference type="Proteomes" id="UP000295151"/>
    </source>
</evidence>
<keyword evidence="3" id="KW-1185">Reference proteome</keyword>